<keyword evidence="11" id="KW-1185">Reference proteome</keyword>
<evidence type="ECO:0000256" key="3">
    <source>
        <dbReference type="ARBA" id="ARBA00022448"/>
    </source>
</evidence>
<evidence type="ECO:0000256" key="8">
    <source>
        <dbReference type="ARBA" id="ARBA00023303"/>
    </source>
</evidence>
<name>A0AAD3P1M5_NEPGR</name>
<keyword evidence="5 9" id="KW-1133">Transmembrane helix</keyword>
<reference evidence="10" key="1">
    <citation type="submission" date="2023-05" db="EMBL/GenBank/DDBJ databases">
        <title>Nepenthes gracilis genome sequencing.</title>
        <authorList>
            <person name="Fukushima K."/>
        </authorList>
    </citation>
    <scope>NUCLEOTIDE SEQUENCE</scope>
    <source>
        <strain evidence="10">SING2019-196</strain>
    </source>
</reference>
<evidence type="ECO:0000256" key="1">
    <source>
        <dbReference type="ARBA" id="ARBA00004141"/>
    </source>
</evidence>
<dbReference type="InterPro" id="IPR020966">
    <property type="entry name" value="ALMT"/>
</dbReference>
<protein>
    <recommendedName>
        <fullName evidence="12">Aluminum-activated malate transporter</fullName>
    </recommendedName>
</protein>
<proteinExistence type="inferred from homology"/>
<evidence type="ECO:0000256" key="9">
    <source>
        <dbReference type="SAM" id="Phobius"/>
    </source>
</evidence>
<evidence type="ECO:0000256" key="2">
    <source>
        <dbReference type="ARBA" id="ARBA00007079"/>
    </source>
</evidence>
<feature type="transmembrane region" description="Helical" evidence="9">
    <location>
        <begin position="47"/>
        <end position="66"/>
    </location>
</feature>
<keyword evidence="3" id="KW-0813">Transport</keyword>
<dbReference type="GO" id="GO:0034220">
    <property type="term" value="P:monoatomic ion transmembrane transport"/>
    <property type="evidence" value="ECO:0007669"/>
    <property type="project" value="UniProtKB-KW"/>
</dbReference>
<evidence type="ECO:0000313" key="11">
    <source>
        <dbReference type="Proteomes" id="UP001279734"/>
    </source>
</evidence>
<evidence type="ECO:0000256" key="5">
    <source>
        <dbReference type="ARBA" id="ARBA00022989"/>
    </source>
</evidence>
<feature type="transmembrane region" description="Helical" evidence="9">
    <location>
        <begin position="78"/>
        <end position="96"/>
    </location>
</feature>
<keyword evidence="8" id="KW-0407">Ion channel</keyword>
<feature type="transmembrane region" description="Helical" evidence="9">
    <location>
        <begin position="158"/>
        <end position="176"/>
    </location>
</feature>
<gene>
    <name evidence="10" type="ORF">Nepgr_000249</name>
</gene>
<feature type="transmembrane region" description="Helical" evidence="9">
    <location>
        <begin position="126"/>
        <end position="146"/>
    </location>
</feature>
<dbReference type="GO" id="GO:0015743">
    <property type="term" value="P:malate transport"/>
    <property type="evidence" value="ECO:0007669"/>
    <property type="project" value="InterPro"/>
</dbReference>
<evidence type="ECO:0000256" key="7">
    <source>
        <dbReference type="ARBA" id="ARBA00023136"/>
    </source>
</evidence>
<dbReference type="EMBL" id="BSYO01000001">
    <property type="protein sequence ID" value="GMG98409.1"/>
    <property type="molecule type" value="Genomic_DNA"/>
</dbReference>
<dbReference type="Pfam" id="PF11744">
    <property type="entry name" value="ALMT"/>
    <property type="match status" value="1"/>
</dbReference>
<dbReference type="PANTHER" id="PTHR31086">
    <property type="entry name" value="ALUMINUM-ACTIVATED MALATE TRANSPORTER 10"/>
    <property type="match status" value="1"/>
</dbReference>
<accession>A0AAD3P1M5</accession>
<keyword evidence="4 9" id="KW-0812">Transmembrane</keyword>
<sequence>MGSTCHNIAKAYGWWLILKALPKRSAEAAAEIAISMVNLAKDDPRRVIHSIKVGLALTLVSLFYYFQPLYDDFGVSAMWAVVTVVVVFEFSVGATLGKGLNRAMATLLAGVLGLGAYRLASLCGKIGEPLLIASFVFLQAAVSTFMRFFPNIKARYDYGFLIFMLTFCIVSITGYRQNEIWELAHKRLSTIVIGGFASLLVSIFVYPVWAGEDLHNLVALNVEKLGSFLEGFGIAYFNIPDELAKDDKSFLRGYRSVLNSKNIEEALANFARWEPAHGQYRFGHPWKKYLEVGALIRQCAYRIDALNGYLVPDIQATVETSEEIREACVKMSLESGAVLKELASALRAMTQSPTSVDARLASSKAAAKSLKLPLLGSASWEDVELVKVIPLATVASLLMDTVDCTEKIAAAFHDLASQAHFKKIEHSPLSDKSQTAFQTASENQISSSRDDCPHAVILLGEITPVTNTVNGDSIEALSGQHV</sequence>
<evidence type="ECO:0000313" key="10">
    <source>
        <dbReference type="EMBL" id="GMG98409.1"/>
    </source>
</evidence>
<keyword evidence="6" id="KW-0406">Ion transport</keyword>
<evidence type="ECO:0000256" key="6">
    <source>
        <dbReference type="ARBA" id="ARBA00023065"/>
    </source>
</evidence>
<keyword evidence="7 9" id="KW-0472">Membrane</keyword>
<comment type="caution">
    <text evidence="10">The sequence shown here is derived from an EMBL/GenBank/DDBJ whole genome shotgun (WGS) entry which is preliminary data.</text>
</comment>
<organism evidence="10 11">
    <name type="scientific">Nepenthes gracilis</name>
    <name type="common">Slender pitcher plant</name>
    <dbReference type="NCBI Taxonomy" id="150966"/>
    <lineage>
        <taxon>Eukaryota</taxon>
        <taxon>Viridiplantae</taxon>
        <taxon>Streptophyta</taxon>
        <taxon>Embryophyta</taxon>
        <taxon>Tracheophyta</taxon>
        <taxon>Spermatophyta</taxon>
        <taxon>Magnoliopsida</taxon>
        <taxon>eudicotyledons</taxon>
        <taxon>Gunneridae</taxon>
        <taxon>Pentapetalae</taxon>
        <taxon>Caryophyllales</taxon>
        <taxon>Nepenthaceae</taxon>
        <taxon>Nepenthes</taxon>
    </lineage>
</organism>
<comment type="similarity">
    <text evidence="2">Belongs to the aromatic acid exporter (TC 2.A.85) family.</text>
</comment>
<dbReference type="GO" id="GO:0016020">
    <property type="term" value="C:membrane"/>
    <property type="evidence" value="ECO:0007669"/>
    <property type="project" value="UniProtKB-SubCell"/>
</dbReference>
<dbReference type="Proteomes" id="UP001279734">
    <property type="component" value="Unassembled WGS sequence"/>
</dbReference>
<feature type="transmembrane region" description="Helical" evidence="9">
    <location>
        <begin position="188"/>
        <end position="209"/>
    </location>
</feature>
<dbReference type="AlphaFoldDB" id="A0AAD3P1M5"/>
<evidence type="ECO:0008006" key="12">
    <source>
        <dbReference type="Google" id="ProtNLM"/>
    </source>
</evidence>
<evidence type="ECO:0000256" key="4">
    <source>
        <dbReference type="ARBA" id="ARBA00022692"/>
    </source>
</evidence>
<comment type="subcellular location">
    <subcellularLocation>
        <location evidence="1">Membrane</location>
        <topology evidence="1">Multi-pass membrane protein</topology>
    </subcellularLocation>
</comment>